<evidence type="ECO:0000256" key="4">
    <source>
        <dbReference type="ARBA" id="ARBA00013229"/>
    </source>
</evidence>
<dbReference type="PANTHER" id="PTHR31321">
    <property type="entry name" value="ACYL-COA THIOESTER HYDROLASE YBHC-RELATED"/>
    <property type="match status" value="1"/>
</dbReference>
<keyword evidence="5" id="KW-0964">Secreted</keyword>
<dbReference type="EC" id="3.1.1.11" evidence="4"/>
<dbReference type="Proteomes" id="UP000634136">
    <property type="component" value="Unassembled WGS sequence"/>
</dbReference>
<gene>
    <name evidence="9" type="ORF">G2W53_029972</name>
</gene>
<protein>
    <recommendedName>
        <fullName evidence="4">pectinesterase</fullName>
        <ecNumber evidence="4">3.1.1.11</ecNumber>
    </recommendedName>
</protein>
<evidence type="ECO:0000256" key="2">
    <source>
        <dbReference type="ARBA" id="ARBA00005184"/>
    </source>
</evidence>
<evidence type="ECO:0000256" key="3">
    <source>
        <dbReference type="ARBA" id="ARBA00008891"/>
    </source>
</evidence>
<keyword evidence="10" id="KW-1185">Reference proteome</keyword>
<keyword evidence="7" id="KW-0063">Aspartyl esterase</keyword>
<evidence type="ECO:0000256" key="1">
    <source>
        <dbReference type="ARBA" id="ARBA00004191"/>
    </source>
</evidence>
<dbReference type="EMBL" id="JAAIUW010000009">
    <property type="protein sequence ID" value="KAF7816003.1"/>
    <property type="molecule type" value="Genomic_DNA"/>
</dbReference>
<dbReference type="GO" id="GO:0042545">
    <property type="term" value="P:cell wall modification"/>
    <property type="evidence" value="ECO:0007669"/>
    <property type="project" value="InterPro"/>
</dbReference>
<keyword evidence="6" id="KW-0378">Hydrolase</keyword>
<dbReference type="GO" id="GO:0030599">
    <property type="term" value="F:pectinesterase activity"/>
    <property type="evidence" value="ECO:0007669"/>
    <property type="project" value="UniProtKB-EC"/>
</dbReference>
<dbReference type="UniPathway" id="UPA00545">
    <property type="reaction ID" value="UER00823"/>
</dbReference>
<accession>A0A834WCF9</accession>
<dbReference type="InterPro" id="IPR011050">
    <property type="entry name" value="Pectin_lyase_fold/virulence"/>
</dbReference>
<comment type="pathway">
    <text evidence="2">Glycan metabolism; pectin degradation; 2-dehydro-3-deoxy-D-gluconate from pectin: step 1/5.</text>
</comment>
<dbReference type="SUPFAM" id="SSF51126">
    <property type="entry name" value="Pectin lyase-like"/>
    <property type="match status" value="1"/>
</dbReference>
<dbReference type="PANTHER" id="PTHR31321:SF31">
    <property type="entry name" value="PECTINESTERASE QRT1"/>
    <property type="match status" value="1"/>
</dbReference>
<name>A0A834WCF9_9FABA</name>
<evidence type="ECO:0000259" key="8">
    <source>
        <dbReference type="Pfam" id="PF01095"/>
    </source>
</evidence>
<evidence type="ECO:0000313" key="9">
    <source>
        <dbReference type="EMBL" id="KAF7816003.1"/>
    </source>
</evidence>
<evidence type="ECO:0000256" key="7">
    <source>
        <dbReference type="ARBA" id="ARBA00023085"/>
    </source>
</evidence>
<comment type="subcellular location">
    <subcellularLocation>
        <location evidence="1">Secreted</location>
        <location evidence="1">Cell wall</location>
    </subcellularLocation>
</comment>
<feature type="domain" description="Pectinesterase catalytic" evidence="8">
    <location>
        <begin position="169"/>
        <end position="276"/>
    </location>
</feature>
<comment type="caution">
    <text evidence="9">The sequence shown here is derived from an EMBL/GenBank/DDBJ whole genome shotgun (WGS) entry which is preliminary data.</text>
</comment>
<dbReference type="OrthoDB" id="2019149at2759"/>
<dbReference type="Gene3D" id="2.160.20.10">
    <property type="entry name" value="Single-stranded right-handed beta-helix, Pectin lyase-like"/>
    <property type="match status" value="2"/>
</dbReference>
<feature type="domain" description="Pectinesterase catalytic" evidence="8">
    <location>
        <begin position="26"/>
        <end position="162"/>
    </location>
</feature>
<evidence type="ECO:0000256" key="6">
    <source>
        <dbReference type="ARBA" id="ARBA00022801"/>
    </source>
</evidence>
<keyword evidence="5" id="KW-0134">Cell wall</keyword>
<dbReference type="AlphaFoldDB" id="A0A834WCF9"/>
<sequence length="282" mass="31446">MNKYIMWRDLEVGEIEGKSNWGDQIIIVRQDGLGNSTTVQGAVNLVPYGNTKRIKILIYPGIYREKVYVPRGKSCISFIGKEGETENEVPIITNNTKASNIGSNGQELGTNNTYTVFVQADYFCATSITIENNAVPDGKGDQGVALRMDGDKAMLYRECTLNSTRRGGAIAAHEREENDETGFSFVGCKIQGLGPTLLGRAWGNHSRIVYSYCTMDDIIHPLGWNDWGDPSRQKTSMFGEYRCEGEGSNRSGRTKWSFSLKDEEAMQFLGRAFIKGYTWLAL</sequence>
<proteinExistence type="inferred from homology"/>
<dbReference type="GO" id="GO:0045490">
    <property type="term" value="P:pectin catabolic process"/>
    <property type="evidence" value="ECO:0007669"/>
    <property type="project" value="UniProtKB-UniPathway"/>
</dbReference>
<comment type="similarity">
    <text evidence="3">Belongs to the pectinesterase family.</text>
</comment>
<dbReference type="Pfam" id="PF01095">
    <property type="entry name" value="Pectinesterase"/>
    <property type="match status" value="2"/>
</dbReference>
<evidence type="ECO:0000313" key="10">
    <source>
        <dbReference type="Proteomes" id="UP000634136"/>
    </source>
</evidence>
<dbReference type="InterPro" id="IPR012334">
    <property type="entry name" value="Pectin_lyas_fold"/>
</dbReference>
<organism evidence="9 10">
    <name type="scientific">Senna tora</name>
    <dbReference type="NCBI Taxonomy" id="362788"/>
    <lineage>
        <taxon>Eukaryota</taxon>
        <taxon>Viridiplantae</taxon>
        <taxon>Streptophyta</taxon>
        <taxon>Embryophyta</taxon>
        <taxon>Tracheophyta</taxon>
        <taxon>Spermatophyta</taxon>
        <taxon>Magnoliopsida</taxon>
        <taxon>eudicotyledons</taxon>
        <taxon>Gunneridae</taxon>
        <taxon>Pentapetalae</taxon>
        <taxon>rosids</taxon>
        <taxon>fabids</taxon>
        <taxon>Fabales</taxon>
        <taxon>Fabaceae</taxon>
        <taxon>Caesalpinioideae</taxon>
        <taxon>Cassia clade</taxon>
        <taxon>Senna</taxon>
    </lineage>
</organism>
<dbReference type="InterPro" id="IPR000070">
    <property type="entry name" value="Pectinesterase_cat"/>
</dbReference>
<evidence type="ECO:0000256" key="5">
    <source>
        <dbReference type="ARBA" id="ARBA00022512"/>
    </source>
</evidence>
<reference evidence="9" key="1">
    <citation type="submission" date="2020-09" db="EMBL/GenBank/DDBJ databases">
        <title>Genome-Enabled Discovery of Anthraquinone Biosynthesis in Senna tora.</title>
        <authorList>
            <person name="Kang S.-H."/>
            <person name="Pandey R.P."/>
            <person name="Lee C.-M."/>
            <person name="Sim J.-S."/>
            <person name="Jeong J.-T."/>
            <person name="Choi B.-S."/>
            <person name="Jung M."/>
            <person name="Ginzburg D."/>
            <person name="Zhao K."/>
            <person name="Won S.Y."/>
            <person name="Oh T.-J."/>
            <person name="Yu Y."/>
            <person name="Kim N.-H."/>
            <person name="Lee O.R."/>
            <person name="Lee T.-H."/>
            <person name="Bashyal P."/>
            <person name="Kim T.-S."/>
            <person name="Lee W.-H."/>
            <person name="Kawkins C."/>
            <person name="Kim C.-K."/>
            <person name="Kim J.S."/>
            <person name="Ahn B.O."/>
            <person name="Rhee S.Y."/>
            <person name="Sohng J.K."/>
        </authorList>
    </citation>
    <scope>NUCLEOTIDE SEQUENCE</scope>
    <source>
        <tissue evidence="9">Leaf</tissue>
    </source>
</reference>